<reference evidence="1" key="1">
    <citation type="submission" date="2021-11" db="EMBL/GenBank/DDBJ databases">
        <authorList>
            <person name="Schell T."/>
        </authorList>
    </citation>
    <scope>NUCLEOTIDE SEQUENCE</scope>
    <source>
        <strain evidence="1">M5</strain>
    </source>
</reference>
<organism evidence="1 2">
    <name type="scientific">Daphnia galeata</name>
    <dbReference type="NCBI Taxonomy" id="27404"/>
    <lineage>
        <taxon>Eukaryota</taxon>
        <taxon>Metazoa</taxon>
        <taxon>Ecdysozoa</taxon>
        <taxon>Arthropoda</taxon>
        <taxon>Crustacea</taxon>
        <taxon>Branchiopoda</taxon>
        <taxon>Diplostraca</taxon>
        <taxon>Cladocera</taxon>
        <taxon>Anomopoda</taxon>
        <taxon>Daphniidae</taxon>
        <taxon>Daphnia</taxon>
    </lineage>
</organism>
<evidence type="ECO:0000313" key="1">
    <source>
        <dbReference type="EMBL" id="CAH0106961.1"/>
    </source>
</evidence>
<gene>
    <name evidence="1" type="ORF">DGAL_LOCUS10171</name>
</gene>
<accession>A0A8J2RQW7</accession>
<sequence>MSSRSRSPDDVASANIFNISGSKSRQVRKWIVQGLPNSEAKELRLKFKPVFEGSFDLFCPKLDESMERGYVEVNSISDDGLNATNAACLEPDESGRPVIEQYRILSPFNRLCLQKRFQIAA</sequence>
<dbReference type="AlphaFoldDB" id="A0A8J2RQW7"/>
<dbReference type="OrthoDB" id="6387389at2759"/>
<name>A0A8J2RQW7_9CRUS</name>
<dbReference type="EMBL" id="CAKKLH010000246">
    <property type="protein sequence ID" value="CAH0106961.1"/>
    <property type="molecule type" value="Genomic_DNA"/>
</dbReference>
<dbReference type="Proteomes" id="UP000789390">
    <property type="component" value="Unassembled WGS sequence"/>
</dbReference>
<protein>
    <submittedName>
        <fullName evidence="1">Uncharacterized protein</fullName>
    </submittedName>
</protein>
<comment type="caution">
    <text evidence="1">The sequence shown here is derived from an EMBL/GenBank/DDBJ whole genome shotgun (WGS) entry which is preliminary data.</text>
</comment>
<proteinExistence type="predicted"/>
<keyword evidence="2" id="KW-1185">Reference proteome</keyword>
<evidence type="ECO:0000313" key="2">
    <source>
        <dbReference type="Proteomes" id="UP000789390"/>
    </source>
</evidence>